<gene>
    <name evidence="3" type="ORF">EURHEDRAFT_519150</name>
</gene>
<sequence length="606" mass="68282">MTSRANDRHLPVLAPGPRGLVKPNLPTRLAPGPRKISAACLPCKQAKRKVSYRSTGGADCVFNLTLDLRRKVSQRRTINERDYYRNVLSSLLDEIRSSEPVRINELVNFIRSDASMGRIATVLADTTISLDGFSSISLDNNPSVESALQSLLPPPDPCSTNACFRMTLESLVDIPLFQVPAKPWTNVTDDDNLVSHLVSLYFTWDHPCWQLMDQNVFLLHMKTGNLGSQYCTPFLVNSILAMASVYSDAPDVFTIPGDTDSCGSHFYMEAERHWRAEEGTVGLANIQGLAIMCRVLKCQGKDGVSWLMLKQAVQLAQDFDMFRAPTLRVSWGEMDADMQRIHATTAWGIFVLNLDMSMELHKDANLEAPVCRPYTSDDLNDNIAWTPYPRSNQVEYAEKPGLLRYVATELANLTEITAGIQQLFFMDACHMEINDLWRKTNRIYSRLQLWHENMPDVLEIDDRPVPQVLFLHLKYHQEILILFNAFVGYKGLGGPSHLAWFEQSRLASLQSAKDISQCFSILRLSYGYKRMPSHMLEAAATSLLVVMSDLTNEESRNAFFELCRIVLVFSKRLKQAKRVIPSILSIAQQSGIILPPEAVLIFESGI</sequence>
<dbReference type="InterPro" id="IPR007219">
    <property type="entry name" value="XnlR_reg_dom"/>
</dbReference>
<proteinExistence type="predicted"/>
<organism evidence="3 4">
    <name type="scientific">Aspergillus ruber (strain CBS 135680)</name>
    <dbReference type="NCBI Taxonomy" id="1388766"/>
    <lineage>
        <taxon>Eukaryota</taxon>
        <taxon>Fungi</taxon>
        <taxon>Dikarya</taxon>
        <taxon>Ascomycota</taxon>
        <taxon>Pezizomycotina</taxon>
        <taxon>Eurotiomycetes</taxon>
        <taxon>Eurotiomycetidae</taxon>
        <taxon>Eurotiales</taxon>
        <taxon>Aspergillaceae</taxon>
        <taxon>Aspergillus</taxon>
        <taxon>Aspergillus subgen. Aspergillus</taxon>
    </lineage>
</organism>
<dbReference type="CDD" id="cd12148">
    <property type="entry name" value="fungal_TF_MHR"/>
    <property type="match status" value="1"/>
</dbReference>
<reference evidence="4" key="1">
    <citation type="journal article" date="2014" name="Nat. Commun.">
        <title>Genomic adaptations of the halophilic Dead Sea filamentous fungus Eurotium rubrum.</title>
        <authorList>
            <person name="Kis-Papo T."/>
            <person name="Weig A.R."/>
            <person name="Riley R."/>
            <person name="Persoh D."/>
            <person name="Salamov A."/>
            <person name="Sun H."/>
            <person name="Lipzen A."/>
            <person name="Wasser S.P."/>
            <person name="Rambold G."/>
            <person name="Grigoriev I.V."/>
            <person name="Nevo E."/>
        </authorList>
    </citation>
    <scope>NUCLEOTIDE SEQUENCE [LARGE SCALE GENOMIC DNA]</scope>
    <source>
        <strain evidence="4">CBS 135680</strain>
    </source>
</reference>
<keyword evidence="1" id="KW-0539">Nucleus</keyword>
<dbReference type="PANTHER" id="PTHR47256:SF10">
    <property type="entry name" value="ZN(II)2CYS6 TRANSCRIPTION FACTOR (EUROFUNG)"/>
    <property type="match status" value="1"/>
</dbReference>
<evidence type="ECO:0000313" key="4">
    <source>
        <dbReference type="Proteomes" id="UP000019804"/>
    </source>
</evidence>
<name>A0A017S094_ASPRC</name>
<accession>A0A017S094</accession>
<dbReference type="GeneID" id="63701880"/>
<dbReference type="GO" id="GO:0006351">
    <property type="term" value="P:DNA-templated transcription"/>
    <property type="evidence" value="ECO:0007669"/>
    <property type="project" value="InterPro"/>
</dbReference>
<evidence type="ECO:0000256" key="1">
    <source>
        <dbReference type="ARBA" id="ARBA00023242"/>
    </source>
</evidence>
<dbReference type="STRING" id="1388766.A0A017S094"/>
<dbReference type="Pfam" id="PF04082">
    <property type="entry name" value="Fungal_trans"/>
    <property type="match status" value="1"/>
</dbReference>
<dbReference type="Proteomes" id="UP000019804">
    <property type="component" value="Unassembled WGS sequence"/>
</dbReference>
<evidence type="ECO:0000313" key="3">
    <source>
        <dbReference type="EMBL" id="EYE90458.1"/>
    </source>
</evidence>
<evidence type="ECO:0000259" key="2">
    <source>
        <dbReference type="Pfam" id="PF04082"/>
    </source>
</evidence>
<dbReference type="PANTHER" id="PTHR47256">
    <property type="entry name" value="ZN(II)2CYS6 TRANSCRIPTION FACTOR (EUROFUNG)-RELATED"/>
    <property type="match status" value="1"/>
</dbReference>
<dbReference type="RefSeq" id="XP_040634148.1">
    <property type="nucleotide sequence ID" value="XM_040786756.1"/>
</dbReference>
<dbReference type="OrthoDB" id="2593732at2759"/>
<dbReference type="GO" id="GO:0003677">
    <property type="term" value="F:DNA binding"/>
    <property type="evidence" value="ECO:0007669"/>
    <property type="project" value="InterPro"/>
</dbReference>
<dbReference type="GO" id="GO:0008270">
    <property type="term" value="F:zinc ion binding"/>
    <property type="evidence" value="ECO:0007669"/>
    <property type="project" value="InterPro"/>
</dbReference>
<feature type="domain" description="Xylanolytic transcriptional activator regulatory" evidence="2">
    <location>
        <begin position="199"/>
        <end position="451"/>
    </location>
</feature>
<dbReference type="EMBL" id="KK088459">
    <property type="protein sequence ID" value="EYE90458.1"/>
    <property type="molecule type" value="Genomic_DNA"/>
</dbReference>
<dbReference type="AlphaFoldDB" id="A0A017S094"/>
<dbReference type="HOGENOM" id="CLU_007003_8_2_1"/>
<dbReference type="InterPro" id="IPR053187">
    <property type="entry name" value="Notoamide_regulator"/>
</dbReference>
<keyword evidence="4" id="KW-1185">Reference proteome</keyword>
<protein>
    <submittedName>
        <fullName evidence="3">C6 transcription factor</fullName>
    </submittedName>
</protein>